<name>A0ABP8S3H4_9PSEU</name>
<evidence type="ECO:0000256" key="2">
    <source>
        <dbReference type="ARBA" id="ARBA00022475"/>
    </source>
</evidence>
<feature type="transmembrane region" description="Helical" evidence="6">
    <location>
        <begin position="699"/>
        <end position="724"/>
    </location>
</feature>
<evidence type="ECO:0000256" key="6">
    <source>
        <dbReference type="SAM" id="Phobius"/>
    </source>
</evidence>
<evidence type="ECO:0000313" key="8">
    <source>
        <dbReference type="EMBL" id="GAA4558008.1"/>
    </source>
</evidence>
<dbReference type="InterPro" id="IPR003838">
    <property type="entry name" value="ABC3_permease_C"/>
</dbReference>
<dbReference type="Pfam" id="PF02687">
    <property type="entry name" value="FtsX"/>
    <property type="match status" value="1"/>
</dbReference>
<organism evidence="8 9">
    <name type="scientific">Pseudonocardia xishanensis</name>
    <dbReference type="NCBI Taxonomy" id="630995"/>
    <lineage>
        <taxon>Bacteria</taxon>
        <taxon>Bacillati</taxon>
        <taxon>Actinomycetota</taxon>
        <taxon>Actinomycetes</taxon>
        <taxon>Pseudonocardiales</taxon>
        <taxon>Pseudonocardiaceae</taxon>
        <taxon>Pseudonocardia</taxon>
    </lineage>
</organism>
<sequence length="778" mass="78520">MPPGVRLVARAALRERRWSLPALGIALGLLGGLVLGAAAVGERTGTAYDRLVEAVHLDDVRTIVPADQPALLAALPRLPGVVRAWTPEAWIVQIDGPRVRFASLIAGAPPGDPVAPVIVDGRAPDPAAPDEVVVSERVAEQAMPIGTEAPVRMLTLDNVADFAVGFTPAGPEARIRVVGVARMPSWGEALPDVVAGPGFAATYSGTGIGHAAYLRLDGTPGAEQRFTEDFAAASAAAPSRVADYLSPTLDLPRSTPDAGVRAAERALLVGIALFAVVVGLGAVQVLGLGLLRTAAAARPTRSVESALGMTTGQSLAARALAALPAAVLAGLLGGCVVVAAGSLEPLGSQARFEPTPGFRPQWAWAALGGASLTVLFLLVTVAATALAWRTSPVGESPVPTRVGAFAEALRRWPAVLLGSRLAGSTARRGMPPAVTVLAAAAAVAGIVATVTVGASLDRLVGSPGRWAGDADVVVVDAREPDVAALAVDERVAALSLTETAYTRLADGGALGVVAIVTRKGTPPLELLSGRVPAAPDEVAVNPRLAVDRGLAEGDRLTLVGADGAPHTMTVVGSVVVAREDYGELGQDLLATPEGLALVTPPRTLPLLAAQVYAVPGKGPAIAEELAGRLEVEQAAMPESIRNLADLVALPGLLAAVLAAVAGTGLVHSLLVGARRLAREMAVFTVLGATPGQVRATLGVLAAAVAVPAVLLGVPVGLGVARLFWWQVTSAIGVGGDIAVPVGPIVLLVAAVPVGAALVAAIPALRYARTPASLSLAAL</sequence>
<gene>
    <name evidence="8" type="ORF">GCM10023175_63470</name>
</gene>
<evidence type="ECO:0000313" key="9">
    <source>
        <dbReference type="Proteomes" id="UP001501598"/>
    </source>
</evidence>
<evidence type="ECO:0000256" key="3">
    <source>
        <dbReference type="ARBA" id="ARBA00022692"/>
    </source>
</evidence>
<dbReference type="Proteomes" id="UP001501598">
    <property type="component" value="Unassembled WGS sequence"/>
</dbReference>
<keyword evidence="3 6" id="KW-0812">Transmembrane</keyword>
<keyword evidence="5 6" id="KW-0472">Membrane</keyword>
<keyword evidence="9" id="KW-1185">Reference proteome</keyword>
<comment type="subcellular location">
    <subcellularLocation>
        <location evidence="1">Cell membrane</location>
        <topology evidence="1">Multi-pass membrane protein</topology>
    </subcellularLocation>
</comment>
<reference evidence="9" key="1">
    <citation type="journal article" date="2019" name="Int. J. Syst. Evol. Microbiol.">
        <title>The Global Catalogue of Microorganisms (GCM) 10K type strain sequencing project: providing services to taxonomists for standard genome sequencing and annotation.</title>
        <authorList>
            <consortium name="The Broad Institute Genomics Platform"/>
            <consortium name="The Broad Institute Genome Sequencing Center for Infectious Disease"/>
            <person name="Wu L."/>
            <person name="Ma J."/>
        </authorList>
    </citation>
    <scope>NUCLEOTIDE SEQUENCE [LARGE SCALE GENOMIC DNA]</scope>
    <source>
        <strain evidence="9">JCM 17906</strain>
    </source>
</reference>
<feature type="transmembrane region" description="Helical" evidence="6">
    <location>
        <begin position="266"/>
        <end position="291"/>
    </location>
</feature>
<feature type="domain" description="ABC3 transporter permease C-terminal" evidence="7">
    <location>
        <begin position="652"/>
        <end position="770"/>
    </location>
</feature>
<dbReference type="RefSeq" id="WP_345426601.1">
    <property type="nucleotide sequence ID" value="NZ_BAABGT010000106.1"/>
</dbReference>
<evidence type="ECO:0000256" key="5">
    <source>
        <dbReference type="ARBA" id="ARBA00023136"/>
    </source>
</evidence>
<protein>
    <recommendedName>
        <fullName evidence="7">ABC3 transporter permease C-terminal domain-containing protein</fullName>
    </recommendedName>
</protein>
<keyword evidence="2" id="KW-1003">Cell membrane</keyword>
<feature type="transmembrane region" description="Helical" evidence="6">
    <location>
        <begin position="362"/>
        <end position="388"/>
    </location>
</feature>
<dbReference type="EMBL" id="BAABGT010000106">
    <property type="protein sequence ID" value="GAA4558008.1"/>
    <property type="molecule type" value="Genomic_DNA"/>
</dbReference>
<feature type="transmembrane region" description="Helical" evidence="6">
    <location>
        <begin position="434"/>
        <end position="456"/>
    </location>
</feature>
<evidence type="ECO:0000259" key="7">
    <source>
        <dbReference type="Pfam" id="PF02687"/>
    </source>
</evidence>
<feature type="transmembrane region" description="Helical" evidence="6">
    <location>
        <begin position="646"/>
        <end position="670"/>
    </location>
</feature>
<proteinExistence type="predicted"/>
<feature type="transmembrane region" description="Helical" evidence="6">
    <location>
        <begin position="744"/>
        <end position="764"/>
    </location>
</feature>
<comment type="caution">
    <text evidence="8">The sequence shown here is derived from an EMBL/GenBank/DDBJ whole genome shotgun (WGS) entry which is preliminary data.</text>
</comment>
<feature type="transmembrane region" description="Helical" evidence="6">
    <location>
        <begin position="319"/>
        <end position="342"/>
    </location>
</feature>
<accession>A0ABP8S3H4</accession>
<keyword evidence="4 6" id="KW-1133">Transmembrane helix</keyword>
<evidence type="ECO:0000256" key="1">
    <source>
        <dbReference type="ARBA" id="ARBA00004651"/>
    </source>
</evidence>
<evidence type="ECO:0000256" key="4">
    <source>
        <dbReference type="ARBA" id="ARBA00022989"/>
    </source>
</evidence>